<dbReference type="CDD" id="cd02947">
    <property type="entry name" value="TRX_family"/>
    <property type="match status" value="1"/>
</dbReference>
<dbReference type="EMBL" id="KQ241815">
    <property type="protein sequence ID" value="KNC83695.1"/>
    <property type="molecule type" value="Genomic_DNA"/>
</dbReference>
<dbReference type="GeneID" id="25904558"/>
<dbReference type="InterPro" id="IPR013766">
    <property type="entry name" value="Thioredoxin_domain"/>
</dbReference>
<accession>A0A0L0G3S2</accession>
<feature type="domain" description="Thioredoxin" evidence="2">
    <location>
        <begin position="180"/>
        <end position="270"/>
    </location>
</feature>
<proteinExistence type="predicted"/>
<evidence type="ECO:0000313" key="4">
    <source>
        <dbReference type="Proteomes" id="UP000054560"/>
    </source>
</evidence>
<feature type="compositionally biased region" description="Low complexity" evidence="1">
    <location>
        <begin position="128"/>
        <end position="160"/>
    </location>
</feature>
<dbReference type="InterPro" id="IPR036249">
    <property type="entry name" value="Thioredoxin-like_sf"/>
</dbReference>
<feature type="region of interest" description="Disordered" evidence="1">
    <location>
        <begin position="122"/>
        <end position="160"/>
    </location>
</feature>
<dbReference type="Gene3D" id="3.40.30.10">
    <property type="entry name" value="Glutaredoxin"/>
    <property type="match status" value="1"/>
</dbReference>
<evidence type="ECO:0000256" key="1">
    <source>
        <dbReference type="SAM" id="MobiDB-lite"/>
    </source>
</evidence>
<dbReference type="Proteomes" id="UP000054560">
    <property type="component" value="Unassembled WGS sequence"/>
</dbReference>
<gene>
    <name evidence="3" type="ORF">SARC_04054</name>
</gene>
<keyword evidence="4" id="KW-1185">Reference proteome</keyword>
<name>A0A0L0G3S2_9EUKA</name>
<dbReference type="AlphaFoldDB" id="A0A0L0G3S2"/>
<dbReference type="RefSeq" id="XP_014157597.1">
    <property type="nucleotide sequence ID" value="XM_014302122.1"/>
</dbReference>
<dbReference type="Pfam" id="PF00085">
    <property type="entry name" value="Thioredoxin"/>
    <property type="match status" value="1"/>
</dbReference>
<protein>
    <recommendedName>
        <fullName evidence="2">Thioredoxin domain-containing protein</fullName>
    </recommendedName>
</protein>
<dbReference type="SUPFAM" id="SSF52833">
    <property type="entry name" value="Thioredoxin-like"/>
    <property type="match status" value="1"/>
</dbReference>
<reference evidence="3 4" key="1">
    <citation type="submission" date="2011-02" db="EMBL/GenBank/DDBJ databases">
        <title>The Genome Sequence of Sphaeroforma arctica JP610.</title>
        <authorList>
            <consortium name="The Broad Institute Genome Sequencing Platform"/>
            <person name="Russ C."/>
            <person name="Cuomo C."/>
            <person name="Young S.K."/>
            <person name="Zeng Q."/>
            <person name="Gargeya S."/>
            <person name="Alvarado L."/>
            <person name="Berlin A."/>
            <person name="Chapman S.B."/>
            <person name="Chen Z."/>
            <person name="Freedman E."/>
            <person name="Gellesch M."/>
            <person name="Goldberg J."/>
            <person name="Griggs A."/>
            <person name="Gujja S."/>
            <person name="Heilman E."/>
            <person name="Heiman D."/>
            <person name="Howarth C."/>
            <person name="Mehta T."/>
            <person name="Neiman D."/>
            <person name="Pearson M."/>
            <person name="Roberts A."/>
            <person name="Saif S."/>
            <person name="Shea T."/>
            <person name="Shenoy N."/>
            <person name="Sisk P."/>
            <person name="Stolte C."/>
            <person name="Sykes S."/>
            <person name="White J."/>
            <person name="Yandava C."/>
            <person name="Burger G."/>
            <person name="Gray M.W."/>
            <person name="Holland P.W.H."/>
            <person name="King N."/>
            <person name="Lang F.B.F."/>
            <person name="Roger A.J."/>
            <person name="Ruiz-Trillo I."/>
            <person name="Haas B."/>
            <person name="Nusbaum C."/>
            <person name="Birren B."/>
        </authorList>
    </citation>
    <scope>NUCLEOTIDE SEQUENCE [LARGE SCALE GENOMIC DNA]</scope>
    <source>
        <strain evidence="3 4">JP610</strain>
    </source>
</reference>
<sequence>MYSQFKKVYDAPDAIHDQYPTTRMDIQHAQRSSGNNHINTMRVQNQYHQYQNQNDTGDYSEFEKYLPSDLRGGKMVRMSDTEMQQYGVQSGATPMTAGDTRTNDGVSIKALDMASNVNTYSDPNPYANTHNTNYPNSSNSNLYPANNNNTIDYTTTNSSSVPTIQSKGPFLILETMDQVQAVLTSHKVVVVVYIMDGCGACAVFMPDLERLATRQMEQYGDTVKYALVNEKSTELTESVSAFPTTMIYLSGNQLRKYKGAGYAKKIGKVVADAVYV</sequence>
<organism evidence="3 4">
    <name type="scientific">Sphaeroforma arctica JP610</name>
    <dbReference type="NCBI Taxonomy" id="667725"/>
    <lineage>
        <taxon>Eukaryota</taxon>
        <taxon>Ichthyosporea</taxon>
        <taxon>Ichthyophonida</taxon>
        <taxon>Sphaeroforma</taxon>
    </lineage>
</organism>
<evidence type="ECO:0000259" key="2">
    <source>
        <dbReference type="Pfam" id="PF00085"/>
    </source>
</evidence>
<evidence type="ECO:0000313" key="3">
    <source>
        <dbReference type="EMBL" id="KNC83695.1"/>
    </source>
</evidence>